<evidence type="ECO:0000256" key="6">
    <source>
        <dbReference type="ARBA" id="ARBA00022882"/>
    </source>
</evidence>
<feature type="transmembrane region" description="Helical" evidence="12">
    <location>
        <begin position="181"/>
        <end position="199"/>
    </location>
</feature>
<dbReference type="AlphaFoldDB" id="A0A2Y9A7S0"/>
<feature type="transmembrane region" description="Helical" evidence="12">
    <location>
        <begin position="145"/>
        <end position="166"/>
    </location>
</feature>
<evidence type="ECO:0000256" key="10">
    <source>
        <dbReference type="ARBA" id="ARBA00023136"/>
    </source>
</evidence>
<feature type="domain" description="Ion transport" evidence="13">
    <location>
        <begin position="22"/>
        <end position="228"/>
    </location>
</feature>
<keyword evidence="4 12" id="KW-0812">Transmembrane</keyword>
<sequence length="247" mass="26638">MPLADARARLRDALDGEGRAGRAFGTFLTWLIVASAVVVALETVPELPALLASLLSQAEILIVAVFTLEYGARLFAAERPWRYAISFWGIVDLLAILPALLLLAPDWAVLRVLRLLRLLRILKLFRADRALARLARALHSCRGDLAVFGFIALCMTYLAAVGIYHFESAAQPDAFGSIPESLWWAIATLTTVGYGDVYPITTGGQIFTACILVVGLGVVAVPAGLVTAALLTEFQGDNENTSRGDQE</sequence>
<protein>
    <submittedName>
        <fullName evidence="15">Voltage-gated potassium channel</fullName>
    </submittedName>
</protein>
<dbReference type="SUPFAM" id="SSF81324">
    <property type="entry name" value="Voltage-gated potassium channels"/>
    <property type="match status" value="1"/>
</dbReference>
<dbReference type="OrthoDB" id="9799090at2"/>
<keyword evidence="9" id="KW-0406">Ion transport</keyword>
<dbReference type="GO" id="GO:0001508">
    <property type="term" value="P:action potential"/>
    <property type="evidence" value="ECO:0007669"/>
    <property type="project" value="TreeGrafter"/>
</dbReference>
<proteinExistence type="predicted"/>
<evidence type="ECO:0000256" key="5">
    <source>
        <dbReference type="ARBA" id="ARBA00022826"/>
    </source>
</evidence>
<dbReference type="InterPro" id="IPR005821">
    <property type="entry name" value="Ion_trans_dom"/>
</dbReference>
<keyword evidence="6" id="KW-0851">Voltage-gated channel</keyword>
<evidence type="ECO:0000256" key="2">
    <source>
        <dbReference type="ARBA" id="ARBA00022448"/>
    </source>
</evidence>
<dbReference type="Proteomes" id="UP000251571">
    <property type="component" value="Unassembled WGS sequence"/>
</dbReference>
<evidence type="ECO:0000256" key="9">
    <source>
        <dbReference type="ARBA" id="ARBA00023065"/>
    </source>
</evidence>
<dbReference type="PANTHER" id="PTHR11537">
    <property type="entry name" value="VOLTAGE-GATED POTASSIUM CHANNEL"/>
    <property type="match status" value="1"/>
</dbReference>
<keyword evidence="11 15" id="KW-0407">Ion channel</keyword>
<reference evidence="14 16" key="2">
    <citation type="submission" date="2018-03" db="EMBL/GenBank/DDBJ databases">
        <title>Genomic Encyclopedia of Archaeal and Bacterial Type Strains, Phase II (KMG-II): from individual species to whole genera.</title>
        <authorList>
            <person name="Goeker M."/>
        </authorList>
    </citation>
    <scope>NUCLEOTIDE SEQUENCE [LARGE SCALE GENOMIC DNA]</scope>
    <source>
        <strain evidence="14 16">DSM 25227</strain>
    </source>
</reference>
<feature type="transmembrane region" description="Helical" evidence="12">
    <location>
        <begin position="21"/>
        <end position="41"/>
    </location>
</feature>
<keyword evidence="2" id="KW-0813">Transport</keyword>
<dbReference type="InterPro" id="IPR028325">
    <property type="entry name" value="VG_K_chnl"/>
</dbReference>
<dbReference type="Gene3D" id="1.10.287.70">
    <property type="match status" value="1"/>
</dbReference>
<dbReference type="PANTHER" id="PTHR11537:SF254">
    <property type="entry name" value="POTASSIUM VOLTAGE-GATED CHANNEL PROTEIN SHAB"/>
    <property type="match status" value="1"/>
</dbReference>
<evidence type="ECO:0000313" key="17">
    <source>
        <dbReference type="Proteomes" id="UP000251571"/>
    </source>
</evidence>
<comment type="subcellular location">
    <subcellularLocation>
        <location evidence="1">Membrane</location>
        <topology evidence="1">Multi-pass membrane protein</topology>
    </subcellularLocation>
</comment>
<dbReference type="RefSeq" id="WP_109563111.1">
    <property type="nucleotide sequence ID" value="NZ_QGDJ01000001.1"/>
</dbReference>
<evidence type="ECO:0000256" key="7">
    <source>
        <dbReference type="ARBA" id="ARBA00022958"/>
    </source>
</evidence>
<dbReference type="Gene3D" id="1.20.120.350">
    <property type="entry name" value="Voltage-gated potassium channels. Chain C"/>
    <property type="match status" value="1"/>
</dbReference>
<keyword evidence="16" id="KW-1185">Reference proteome</keyword>
<keyword evidence="10 12" id="KW-0472">Membrane</keyword>
<name>A0A2Y9A7S0_9RHOB</name>
<keyword evidence="8 12" id="KW-1133">Transmembrane helix</keyword>
<evidence type="ECO:0000313" key="14">
    <source>
        <dbReference type="EMBL" id="PWJ21949.1"/>
    </source>
</evidence>
<accession>A0A2Y9A7S0</accession>
<organism evidence="15 17">
    <name type="scientific">Jannaschia seohaensis</name>
    <dbReference type="NCBI Taxonomy" id="475081"/>
    <lineage>
        <taxon>Bacteria</taxon>
        <taxon>Pseudomonadati</taxon>
        <taxon>Pseudomonadota</taxon>
        <taxon>Alphaproteobacteria</taxon>
        <taxon>Rhodobacterales</taxon>
        <taxon>Roseobacteraceae</taxon>
        <taxon>Jannaschia</taxon>
    </lineage>
</organism>
<evidence type="ECO:0000313" key="16">
    <source>
        <dbReference type="Proteomes" id="UP000245839"/>
    </source>
</evidence>
<evidence type="ECO:0000256" key="8">
    <source>
        <dbReference type="ARBA" id="ARBA00022989"/>
    </source>
</evidence>
<dbReference type="GO" id="GO:0008076">
    <property type="term" value="C:voltage-gated potassium channel complex"/>
    <property type="evidence" value="ECO:0007669"/>
    <property type="project" value="InterPro"/>
</dbReference>
<keyword evidence="7" id="KW-0630">Potassium</keyword>
<evidence type="ECO:0000256" key="11">
    <source>
        <dbReference type="ARBA" id="ARBA00023303"/>
    </source>
</evidence>
<dbReference type="GO" id="GO:0005249">
    <property type="term" value="F:voltage-gated potassium channel activity"/>
    <property type="evidence" value="ECO:0007669"/>
    <property type="project" value="InterPro"/>
</dbReference>
<evidence type="ECO:0000256" key="4">
    <source>
        <dbReference type="ARBA" id="ARBA00022692"/>
    </source>
</evidence>
<evidence type="ECO:0000313" key="15">
    <source>
        <dbReference type="EMBL" id="SSA38227.1"/>
    </source>
</evidence>
<dbReference type="InterPro" id="IPR027359">
    <property type="entry name" value="Volt_channel_dom_sf"/>
</dbReference>
<evidence type="ECO:0000256" key="12">
    <source>
        <dbReference type="SAM" id="Phobius"/>
    </source>
</evidence>
<dbReference type="EMBL" id="QGDJ01000001">
    <property type="protein sequence ID" value="PWJ21949.1"/>
    <property type="molecule type" value="Genomic_DNA"/>
</dbReference>
<evidence type="ECO:0000259" key="13">
    <source>
        <dbReference type="Pfam" id="PF00520"/>
    </source>
</evidence>
<keyword evidence="3" id="KW-0633">Potassium transport</keyword>
<dbReference type="Pfam" id="PF00520">
    <property type="entry name" value="Ion_trans"/>
    <property type="match status" value="1"/>
</dbReference>
<feature type="transmembrane region" description="Helical" evidence="12">
    <location>
        <begin position="47"/>
        <end position="68"/>
    </location>
</feature>
<keyword evidence="5" id="KW-0631">Potassium channel</keyword>
<reference evidence="15 17" key="1">
    <citation type="submission" date="2016-10" db="EMBL/GenBank/DDBJ databases">
        <authorList>
            <person name="Cai Z."/>
        </authorList>
    </citation>
    <scope>NUCLEOTIDE SEQUENCE [LARGE SCALE GENOMIC DNA]</scope>
    <source>
        <strain evidence="15 17">DSM 25227</strain>
    </source>
</reference>
<dbReference type="PRINTS" id="PR00169">
    <property type="entry name" value="KCHANNEL"/>
</dbReference>
<dbReference type="EMBL" id="UETC01000001">
    <property type="protein sequence ID" value="SSA38227.1"/>
    <property type="molecule type" value="Genomic_DNA"/>
</dbReference>
<dbReference type="Proteomes" id="UP000245839">
    <property type="component" value="Unassembled WGS sequence"/>
</dbReference>
<evidence type="ECO:0000256" key="3">
    <source>
        <dbReference type="ARBA" id="ARBA00022538"/>
    </source>
</evidence>
<feature type="transmembrane region" description="Helical" evidence="12">
    <location>
        <begin position="80"/>
        <end position="101"/>
    </location>
</feature>
<evidence type="ECO:0000256" key="1">
    <source>
        <dbReference type="ARBA" id="ARBA00004141"/>
    </source>
</evidence>
<gene>
    <name evidence="14" type="ORF">BCF38_101358</name>
    <name evidence="15" type="ORF">SAMN05421539_101358</name>
</gene>
<feature type="transmembrane region" description="Helical" evidence="12">
    <location>
        <begin position="206"/>
        <end position="231"/>
    </location>
</feature>